<comment type="caution">
    <text evidence="2">The sequence shown here is derived from an EMBL/GenBank/DDBJ whole genome shotgun (WGS) entry which is preliminary data.</text>
</comment>
<dbReference type="Proteomes" id="UP000295135">
    <property type="component" value="Unassembled WGS sequence"/>
</dbReference>
<feature type="region of interest" description="Disordered" evidence="1">
    <location>
        <begin position="1"/>
        <end position="31"/>
    </location>
</feature>
<feature type="region of interest" description="Disordered" evidence="1">
    <location>
        <begin position="212"/>
        <end position="232"/>
    </location>
</feature>
<evidence type="ECO:0000256" key="1">
    <source>
        <dbReference type="SAM" id="MobiDB-lite"/>
    </source>
</evidence>
<protein>
    <submittedName>
        <fullName evidence="2">Uncharacterized protein</fullName>
    </submittedName>
</protein>
<keyword evidence="3" id="KW-1185">Reference proteome</keyword>
<name>A0A4R3JVP0_9PROT</name>
<proteinExistence type="predicted"/>
<gene>
    <name evidence="2" type="ORF">EDC61_10668</name>
</gene>
<evidence type="ECO:0000313" key="2">
    <source>
        <dbReference type="EMBL" id="TCS72153.1"/>
    </source>
</evidence>
<reference evidence="2 3" key="1">
    <citation type="submission" date="2019-03" db="EMBL/GenBank/DDBJ databases">
        <title>Genomic Encyclopedia of Type Strains, Phase IV (KMG-IV): sequencing the most valuable type-strain genomes for metagenomic binning, comparative biology and taxonomic classification.</title>
        <authorList>
            <person name="Goeker M."/>
        </authorList>
    </citation>
    <scope>NUCLEOTIDE SEQUENCE [LARGE SCALE GENOMIC DNA]</scope>
    <source>
        <strain evidence="2 3">DSM 103923</strain>
    </source>
</reference>
<accession>A0A4R3JVP0</accession>
<dbReference type="EMBL" id="SLZY01000006">
    <property type="protein sequence ID" value="TCS72153.1"/>
    <property type="molecule type" value="Genomic_DNA"/>
</dbReference>
<dbReference type="AlphaFoldDB" id="A0A4R3JVP0"/>
<evidence type="ECO:0000313" key="3">
    <source>
        <dbReference type="Proteomes" id="UP000295135"/>
    </source>
</evidence>
<sequence length="256" mass="28014">MEHIEEGDAVAMRRLPAEPPPHVPEGDQRPQMHQRLTIWRRRIIGRPAPQIVAALVAQHHGVDHMRAPMAQIPPEIHHRCIALRTGIQHPGAMMLADRVERQPPTLTKVRFSILEQAQGAVDQPVSASGAVIDPGRQYPLSIAVGIVVFVEHPLIAAQGRPLDLGPIQTGPRLKPIHQPIRGQLVDVPVPYLVLTAEVRGIKGVDLRVVGAGDPSHPGGQQLIRQGPRMDRPDWRGSPSNLDHSLAALLLRSEGEL</sequence>
<organism evidence="2 3">
    <name type="scientific">Sulfuritortus calidifontis</name>
    <dbReference type="NCBI Taxonomy" id="1914471"/>
    <lineage>
        <taxon>Bacteria</taxon>
        <taxon>Pseudomonadati</taxon>
        <taxon>Pseudomonadota</taxon>
        <taxon>Betaproteobacteria</taxon>
        <taxon>Nitrosomonadales</taxon>
        <taxon>Thiobacillaceae</taxon>
        <taxon>Sulfuritortus</taxon>
    </lineage>
</organism>